<comment type="caution">
    <text evidence="2">The sequence shown here is derived from an EMBL/GenBank/DDBJ whole genome shotgun (WGS) entry which is preliminary data.</text>
</comment>
<gene>
    <name evidence="2" type="ORF">GCM10023321_15360</name>
</gene>
<reference evidence="3" key="1">
    <citation type="journal article" date="2019" name="Int. J. Syst. Evol. Microbiol.">
        <title>The Global Catalogue of Microorganisms (GCM) 10K type strain sequencing project: providing services to taxonomists for standard genome sequencing and annotation.</title>
        <authorList>
            <consortium name="The Broad Institute Genomics Platform"/>
            <consortium name="The Broad Institute Genome Sequencing Center for Infectious Disease"/>
            <person name="Wu L."/>
            <person name="Ma J."/>
        </authorList>
    </citation>
    <scope>NUCLEOTIDE SEQUENCE [LARGE SCALE GENOMIC DNA]</scope>
    <source>
        <strain evidence="3">JCM 18303</strain>
    </source>
</reference>
<evidence type="ECO:0008006" key="4">
    <source>
        <dbReference type="Google" id="ProtNLM"/>
    </source>
</evidence>
<protein>
    <recommendedName>
        <fullName evidence="4">SH3 domain-containing protein</fullName>
    </recommendedName>
</protein>
<dbReference type="EMBL" id="BAABJP010000007">
    <property type="protein sequence ID" value="GAA5150291.1"/>
    <property type="molecule type" value="Genomic_DNA"/>
</dbReference>
<dbReference type="RefSeq" id="WP_345702645.1">
    <property type="nucleotide sequence ID" value="NZ_BAABJP010000007.1"/>
</dbReference>
<accession>A0ABP9PQ50</accession>
<organism evidence="2 3">
    <name type="scientific">Pseudonocardia eucalypti</name>
    <dbReference type="NCBI Taxonomy" id="648755"/>
    <lineage>
        <taxon>Bacteria</taxon>
        <taxon>Bacillati</taxon>
        <taxon>Actinomycetota</taxon>
        <taxon>Actinomycetes</taxon>
        <taxon>Pseudonocardiales</taxon>
        <taxon>Pseudonocardiaceae</taxon>
        <taxon>Pseudonocardia</taxon>
    </lineage>
</organism>
<keyword evidence="3" id="KW-1185">Reference proteome</keyword>
<evidence type="ECO:0000313" key="2">
    <source>
        <dbReference type="EMBL" id="GAA5150291.1"/>
    </source>
</evidence>
<evidence type="ECO:0000313" key="3">
    <source>
        <dbReference type="Proteomes" id="UP001428817"/>
    </source>
</evidence>
<dbReference type="Proteomes" id="UP001428817">
    <property type="component" value="Unassembled WGS sequence"/>
</dbReference>
<name>A0ABP9PQ50_9PSEU</name>
<feature type="region of interest" description="Disordered" evidence="1">
    <location>
        <begin position="61"/>
        <end position="81"/>
    </location>
</feature>
<sequence length="110" mass="11732">MVKINLPKMPKAKSWPFAAGVSLILGVMVLIDKGAVSSTSGLSAPCRVEVTAEVNIRDSPEASGRNIGTLHRGDVRGTQPTVRNGYRDLGNGEWALDQFLRPLPGSTCTQ</sequence>
<proteinExistence type="predicted"/>
<evidence type="ECO:0000256" key="1">
    <source>
        <dbReference type="SAM" id="MobiDB-lite"/>
    </source>
</evidence>